<protein>
    <submittedName>
        <fullName evidence="2">Uncharacterized protein</fullName>
    </submittedName>
</protein>
<dbReference type="AlphaFoldDB" id="A0A375H8H6"/>
<gene>
    <name evidence="1" type="ORF">CBM2605_B100342</name>
    <name evidence="2" type="ORF">CBM2607_11703</name>
</gene>
<dbReference type="RefSeq" id="WP_018004565.1">
    <property type="nucleotide sequence ID" value="NZ_AQUR01000079.1"/>
</dbReference>
<evidence type="ECO:0000313" key="3">
    <source>
        <dbReference type="Proteomes" id="UP000255168"/>
    </source>
</evidence>
<sequence length="118" mass="12804">MTHLTQEGARLVAELSPTRQALQEAQEFSRRQAQKLEALQPIEQRNGVLAAQIADKDSHARALKEQLTAALAQAGGLSTQVRDLELALAQSQAKYEAQQGIVAELRTYLVASERPTGG</sequence>
<evidence type="ECO:0000313" key="2">
    <source>
        <dbReference type="EMBL" id="SPD46763.1"/>
    </source>
</evidence>
<evidence type="ECO:0000313" key="1">
    <source>
        <dbReference type="EMBL" id="SOZ38391.1"/>
    </source>
</evidence>
<dbReference type="EMBL" id="OFTC01000033">
    <property type="protein sequence ID" value="SOZ38391.1"/>
    <property type="molecule type" value="Genomic_DNA"/>
</dbReference>
<keyword evidence="4" id="KW-1185">Reference proteome</keyword>
<evidence type="ECO:0000313" key="4">
    <source>
        <dbReference type="Proteomes" id="UP000256710"/>
    </source>
</evidence>
<organism evidence="2 3">
    <name type="scientific">Cupriavidus neocaledonicus</name>
    <dbReference type="NCBI Taxonomy" id="1040979"/>
    <lineage>
        <taxon>Bacteria</taxon>
        <taxon>Pseudomonadati</taxon>
        <taxon>Pseudomonadota</taxon>
        <taxon>Betaproteobacteria</taxon>
        <taxon>Burkholderiales</taxon>
        <taxon>Burkholderiaceae</taxon>
        <taxon>Cupriavidus</taxon>
    </lineage>
</organism>
<name>A0A375H8H6_9BURK</name>
<reference evidence="3 4" key="1">
    <citation type="submission" date="2018-01" db="EMBL/GenBank/DDBJ databases">
        <authorList>
            <person name="Clerissi C."/>
        </authorList>
    </citation>
    <scope>NUCLEOTIDE SEQUENCE [LARGE SCALE GENOMIC DNA]</scope>
    <source>
        <strain evidence="1">Cupriavidus taiwanensis STM 6082</strain>
        <strain evidence="2">Cupriavidus taiwanensis STM 6160</strain>
    </source>
</reference>
<accession>A0A375H8H6</accession>
<dbReference type="EMBL" id="LT984806">
    <property type="protein sequence ID" value="SPD46763.1"/>
    <property type="molecule type" value="Genomic_DNA"/>
</dbReference>
<dbReference type="Proteomes" id="UP000255168">
    <property type="component" value="Chromosome I"/>
</dbReference>
<proteinExistence type="predicted"/>
<dbReference type="Proteomes" id="UP000256710">
    <property type="component" value="Unassembled WGS sequence"/>
</dbReference>